<dbReference type="Pfam" id="PF08240">
    <property type="entry name" value="ADH_N"/>
    <property type="match status" value="2"/>
</dbReference>
<keyword evidence="1" id="KW-0560">Oxidoreductase</keyword>
<dbReference type="Pfam" id="PF13602">
    <property type="entry name" value="ADH_zinc_N_2"/>
    <property type="match status" value="1"/>
</dbReference>
<evidence type="ECO:0000313" key="4">
    <source>
        <dbReference type="EMBL" id="KAI9552088.1"/>
    </source>
</evidence>
<feature type="region of interest" description="Disordered" evidence="2">
    <location>
        <begin position="646"/>
        <end position="744"/>
    </location>
</feature>
<protein>
    <recommendedName>
        <fullName evidence="3">Enoyl reductase (ER) domain-containing protein</fullName>
    </recommendedName>
</protein>
<dbReference type="AlphaFoldDB" id="A0AAD5PNP4"/>
<feature type="compositionally biased region" description="Basic and acidic residues" evidence="2">
    <location>
        <begin position="719"/>
        <end position="732"/>
    </location>
</feature>
<dbReference type="InterPro" id="IPR013154">
    <property type="entry name" value="ADH-like_N"/>
</dbReference>
<evidence type="ECO:0000256" key="2">
    <source>
        <dbReference type="SAM" id="MobiDB-lite"/>
    </source>
</evidence>
<dbReference type="InterPro" id="IPR020843">
    <property type="entry name" value="ER"/>
</dbReference>
<keyword evidence="5" id="KW-1185">Reference proteome</keyword>
<dbReference type="Gene3D" id="3.90.180.10">
    <property type="entry name" value="Medium-chain alcohol dehydrogenases, catalytic domain"/>
    <property type="match status" value="2"/>
</dbReference>
<dbReference type="PANTHER" id="PTHR44054:SF2">
    <property type="entry name" value="SYNAPTIC VESICLE MEMBRANE PROTEIN VAT-1 HOMOLOG-LIKE"/>
    <property type="match status" value="1"/>
</dbReference>
<accession>A0AAD5PNP4</accession>
<evidence type="ECO:0000259" key="3">
    <source>
        <dbReference type="SMART" id="SM00829"/>
    </source>
</evidence>
<name>A0AAD5PNP4_9CRUS</name>
<dbReference type="SMART" id="SM00829">
    <property type="entry name" value="PKS_ER"/>
    <property type="match status" value="1"/>
</dbReference>
<feature type="domain" description="Enoyl reductase (ER)" evidence="3">
    <location>
        <begin position="108"/>
        <end position="439"/>
    </location>
</feature>
<evidence type="ECO:0000256" key="1">
    <source>
        <dbReference type="ARBA" id="ARBA00023002"/>
    </source>
</evidence>
<feature type="compositionally biased region" description="Polar residues" evidence="2">
    <location>
        <begin position="704"/>
        <end position="713"/>
    </location>
</feature>
<feature type="region of interest" description="Disordered" evidence="2">
    <location>
        <begin position="1"/>
        <end position="49"/>
    </location>
</feature>
<dbReference type="GO" id="GO:0016491">
    <property type="term" value="F:oxidoreductase activity"/>
    <property type="evidence" value="ECO:0007669"/>
    <property type="project" value="UniProtKB-KW"/>
</dbReference>
<feature type="compositionally biased region" description="Basic and acidic residues" evidence="2">
    <location>
        <begin position="483"/>
        <end position="508"/>
    </location>
</feature>
<feature type="compositionally biased region" description="Polar residues" evidence="2">
    <location>
        <begin position="16"/>
        <end position="25"/>
    </location>
</feature>
<feature type="compositionally biased region" description="Basic residues" evidence="2">
    <location>
        <begin position="733"/>
        <end position="744"/>
    </location>
</feature>
<dbReference type="PANTHER" id="PTHR44054">
    <property type="entry name" value="SYNAPTIC VESICLE MEMBRANE PROTEIN VAT-1 HOMOLOG-LIKE"/>
    <property type="match status" value="1"/>
</dbReference>
<dbReference type="EMBL" id="WJBH02000010">
    <property type="protein sequence ID" value="KAI9552088.1"/>
    <property type="molecule type" value="Genomic_DNA"/>
</dbReference>
<organism evidence="4 5">
    <name type="scientific">Daphnia sinensis</name>
    <dbReference type="NCBI Taxonomy" id="1820382"/>
    <lineage>
        <taxon>Eukaryota</taxon>
        <taxon>Metazoa</taxon>
        <taxon>Ecdysozoa</taxon>
        <taxon>Arthropoda</taxon>
        <taxon>Crustacea</taxon>
        <taxon>Branchiopoda</taxon>
        <taxon>Diplostraca</taxon>
        <taxon>Cladocera</taxon>
        <taxon>Anomopoda</taxon>
        <taxon>Daphniidae</taxon>
        <taxon>Daphnia</taxon>
        <taxon>Daphnia similis group</taxon>
    </lineage>
</organism>
<evidence type="ECO:0000313" key="5">
    <source>
        <dbReference type="Proteomes" id="UP000820818"/>
    </source>
</evidence>
<proteinExistence type="predicted"/>
<dbReference type="InterPro" id="IPR036291">
    <property type="entry name" value="NAD(P)-bd_dom_sf"/>
</dbReference>
<sequence length="1033" mass="116578">MLGTNENPATLYPSLTPETAESTLAENPAVIQNPPTGRERQRSISEDEEIQKEMQELRRRDEEEYHRKQQEVRNRIDIHLQQNGGDLSLLLSQRIPNEVNCIQLSNFGASKNIQTAKIQLPLPMNNEVLIRAHSCGVSFNDVMTRNGMLDNWVRSLKPPVVMGSEVAGEIIGLGKNVTDFNLGDRVMALPERKAWSEYVVCRVDLCFKIPEKMNYHDAVALTVDGMVAYSLLFPMGNLSTGKAVLLHSTPGGLGTMVTQMARSVPNTRIFRIAVNREEGGLGGESADQVVHYIEHDADYVSEIRHSSPHGVDLVLDCQYHNNFQRDFNLLRPMGKYVLFGTHAAINRGFFDSARSWWGQERISPLKLYEENKSVCGFNLRNLLYFQKDRAYVRELFDKICKMWEDGQIKAVFDCMLQFDDFPEALQRMQENGQGGKIILDPRMTKAESLQQRDYFVLAEKNVKQRRWQQKPLLQRLGFPEPGELAKDKPLSPEEERTKQQEEMQKKMQEQQQPYGSGLIPNLFPVGAGRGSEGRSTFETIKEKLTPSFLSKEPEGSGAIPQSNIETTQLPEAVVGGAPTTQETFPNIPQPPPISPYSVENILSHLSTSTEPSSVMPSAEMGDQPVLTKEKVELTVPLTKTELKELKEDLPGAVMEESKREPSFLEKLQKHETSSSGTTTSPDSHIVNVNLDEHSSFTMEDEPENGQQESSFSASEEIEREMRELRRRDEEKRRRMHQYAKKRIHRHVKHSGGDCSLLLNQDVSYDVKCVQLIGFGLKENIHTSKVPMPLPVKQEVLIRAHSCGVSFNDVLTRNGVLDNWARSLKPPINMGSEVAGEVVALGRDVTEFCLGDRVMALPERSAWSQYVVCHVDLCFKIPEEMSYHEAVAITVDGIVAHSLLFHMGNLSPGEAVLLHSIPGGLDTMVTQMARTVPYTRIFKIATVNEEEHSESADKTVHYIARDADYVSEIRQHSPHGVDLALDWHFDDNFQRDFNLLKPMGKYVLFGEQTSFFRKLFAMARSVSFNGGAKTNFLH</sequence>
<reference evidence="4 5" key="1">
    <citation type="submission" date="2022-05" db="EMBL/GenBank/DDBJ databases">
        <title>A multi-omics perspective on studying reproductive biology in Daphnia sinensis.</title>
        <authorList>
            <person name="Jia J."/>
        </authorList>
    </citation>
    <scope>NUCLEOTIDE SEQUENCE [LARGE SCALE GENOMIC DNA]</scope>
    <source>
        <strain evidence="4 5">WSL</strain>
    </source>
</reference>
<dbReference type="Proteomes" id="UP000820818">
    <property type="component" value="Linkage Group LG10"/>
</dbReference>
<comment type="caution">
    <text evidence="4">The sequence shown here is derived from an EMBL/GenBank/DDBJ whole genome shotgun (WGS) entry which is preliminary data.</text>
</comment>
<dbReference type="InterPro" id="IPR052100">
    <property type="entry name" value="SV-ATPase_mito-regulator"/>
</dbReference>
<feature type="compositionally biased region" description="Basic and acidic residues" evidence="2">
    <location>
        <begin position="646"/>
        <end position="672"/>
    </location>
</feature>
<feature type="region of interest" description="Disordered" evidence="2">
    <location>
        <begin position="478"/>
        <end position="518"/>
    </location>
</feature>
<dbReference type="SUPFAM" id="SSF50129">
    <property type="entry name" value="GroES-like"/>
    <property type="match status" value="2"/>
</dbReference>
<gene>
    <name evidence="4" type="ORF">GHT06_022425</name>
</gene>
<feature type="compositionally biased region" description="Basic and acidic residues" evidence="2">
    <location>
        <begin position="37"/>
        <end position="49"/>
    </location>
</feature>
<dbReference type="Gene3D" id="3.40.50.720">
    <property type="entry name" value="NAD(P)-binding Rossmann-like Domain"/>
    <property type="match status" value="2"/>
</dbReference>
<dbReference type="SUPFAM" id="SSF51735">
    <property type="entry name" value="NAD(P)-binding Rossmann-fold domains"/>
    <property type="match status" value="2"/>
</dbReference>
<dbReference type="InterPro" id="IPR011032">
    <property type="entry name" value="GroES-like_sf"/>
</dbReference>